<organism evidence="1">
    <name type="scientific">Ditylum brightwellii</name>
    <dbReference type="NCBI Taxonomy" id="49249"/>
    <lineage>
        <taxon>Eukaryota</taxon>
        <taxon>Sar</taxon>
        <taxon>Stramenopiles</taxon>
        <taxon>Ochrophyta</taxon>
        <taxon>Bacillariophyta</taxon>
        <taxon>Mediophyceae</taxon>
        <taxon>Lithodesmiophycidae</taxon>
        <taxon>Lithodesmiales</taxon>
        <taxon>Lithodesmiaceae</taxon>
        <taxon>Ditylum</taxon>
    </lineage>
</organism>
<protein>
    <submittedName>
        <fullName evidence="1">Uncharacterized protein</fullName>
    </submittedName>
</protein>
<sequence length="102" mass="11469">MVVHALKSTAVRGTRAAVAASQKRSMGGSSAPAPEWTGIDAVVRKYLPQDDQRKCFFVFVCRCWGEIHGDYLWIVIFYRLDACFGGVEECRFCDENVVFATR</sequence>
<evidence type="ECO:0000313" key="1">
    <source>
        <dbReference type="EMBL" id="CAD9314119.1"/>
    </source>
</evidence>
<reference evidence="1" key="1">
    <citation type="submission" date="2021-01" db="EMBL/GenBank/DDBJ databases">
        <authorList>
            <person name="Corre E."/>
            <person name="Pelletier E."/>
            <person name="Niang G."/>
            <person name="Scheremetjew M."/>
            <person name="Finn R."/>
            <person name="Kale V."/>
            <person name="Holt S."/>
            <person name="Cochrane G."/>
            <person name="Meng A."/>
            <person name="Brown T."/>
            <person name="Cohen L."/>
        </authorList>
    </citation>
    <scope>NUCLEOTIDE SEQUENCE</scope>
    <source>
        <strain evidence="1">Pop2</strain>
    </source>
</reference>
<accession>A0A7S1VZ10</accession>
<gene>
    <name evidence="1" type="ORF">DBRI1063_LOCUS525</name>
</gene>
<dbReference type="AlphaFoldDB" id="A0A7S1VZ10"/>
<name>A0A7S1VZ10_9STRA</name>
<dbReference type="EMBL" id="HBGN01000814">
    <property type="protein sequence ID" value="CAD9314119.1"/>
    <property type="molecule type" value="Transcribed_RNA"/>
</dbReference>
<proteinExistence type="predicted"/>